<dbReference type="GO" id="GO:0016829">
    <property type="term" value="F:lyase activity"/>
    <property type="evidence" value="ECO:0007669"/>
    <property type="project" value="UniProtKB-KW"/>
</dbReference>
<comment type="similarity">
    <text evidence="2">Belongs to the HpcH/HpaI aldolase family.</text>
</comment>
<evidence type="ECO:0000256" key="2">
    <source>
        <dbReference type="ARBA" id="ARBA00005568"/>
    </source>
</evidence>
<accession>A0ABT1R1C0</accession>
<keyword evidence="7" id="KW-1185">Reference proteome</keyword>
<sequence>MFVPANRPDRFSKALASGADAVIIDMEDAVATAAKAEARRGLVEWVLSAPERLALLGVRVSSAFSRAGLDDLRELASVAHLFDFIVLAKTESEAEARLAAQHFGGVPLVCTVESARGVANAGAIAGAHGSVEALALGGADMAADLRAEIGWEALFLARATIVNAASSAGIAVLDMPFFNISDEDDLAAETLRVRALGFTGKLAIHPAQVAVLNRAFSPTEAEIAKARDLLQAVAAGGDAVRIDGEMIDEAVLRSARRIVAMASP</sequence>
<evidence type="ECO:0000259" key="5">
    <source>
        <dbReference type="Pfam" id="PF03328"/>
    </source>
</evidence>
<organism evidence="6 7">
    <name type="scientific">Shinella lacus</name>
    <dbReference type="NCBI Taxonomy" id="2654216"/>
    <lineage>
        <taxon>Bacteria</taxon>
        <taxon>Pseudomonadati</taxon>
        <taxon>Pseudomonadota</taxon>
        <taxon>Alphaproteobacteria</taxon>
        <taxon>Hyphomicrobiales</taxon>
        <taxon>Rhizobiaceae</taxon>
        <taxon>Shinella</taxon>
    </lineage>
</organism>
<feature type="domain" description="HpcH/HpaI aldolase/citrate lyase" evidence="5">
    <location>
        <begin position="1"/>
        <end position="206"/>
    </location>
</feature>
<dbReference type="Gene3D" id="3.20.20.60">
    <property type="entry name" value="Phosphoenolpyruvate-binding domains"/>
    <property type="match status" value="1"/>
</dbReference>
<dbReference type="Proteomes" id="UP000996601">
    <property type="component" value="Unassembled WGS sequence"/>
</dbReference>
<dbReference type="InterPro" id="IPR005000">
    <property type="entry name" value="Aldolase/citrate-lyase_domain"/>
</dbReference>
<dbReference type="RefSeq" id="WP_256115062.1">
    <property type="nucleotide sequence ID" value="NZ_WHSB02000001.1"/>
</dbReference>
<protein>
    <submittedName>
        <fullName evidence="6">CoA ester lyase</fullName>
    </submittedName>
</protein>
<evidence type="ECO:0000313" key="6">
    <source>
        <dbReference type="EMBL" id="MCQ4628972.1"/>
    </source>
</evidence>
<reference evidence="6" key="1">
    <citation type="submission" date="2021-07" db="EMBL/GenBank/DDBJ databases">
        <title>Shinella sp. nov., a novel member of the genus Shinella from water.</title>
        <authorList>
            <person name="Deng Y."/>
        </authorList>
    </citation>
    <scope>NUCLEOTIDE SEQUENCE</scope>
    <source>
        <strain evidence="6">CPCC 100929</strain>
    </source>
</reference>
<evidence type="ECO:0000313" key="7">
    <source>
        <dbReference type="Proteomes" id="UP000996601"/>
    </source>
</evidence>
<dbReference type="PIRSF" id="PIRSF015582">
    <property type="entry name" value="Cit_lyase_B"/>
    <property type="match status" value="1"/>
</dbReference>
<evidence type="ECO:0000256" key="3">
    <source>
        <dbReference type="ARBA" id="ARBA00022723"/>
    </source>
</evidence>
<dbReference type="InterPro" id="IPR040442">
    <property type="entry name" value="Pyrv_kinase-like_dom_sf"/>
</dbReference>
<comment type="cofactor">
    <cofactor evidence="1">
        <name>Mg(2+)</name>
        <dbReference type="ChEBI" id="CHEBI:18420"/>
    </cofactor>
</comment>
<keyword evidence="3" id="KW-0479">Metal-binding</keyword>
<evidence type="ECO:0000256" key="4">
    <source>
        <dbReference type="ARBA" id="ARBA00022842"/>
    </source>
</evidence>
<dbReference type="Pfam" id="PF03328">
    <property type="entry name" value="HpcH_HpaI"/>
    <property type="match status" value="1"/>
</dbReference>
<proteinExistence type="inferred from homology"/>
<dbReference type="SUPFAM" id="SSF51621">
    <property type="entry name" value="Phosphoenolpyruvate/pyruvate domain"/>
    <property type="match status" value="1"/>
</dbReference>
<dbReference type="EMBL" id="WHSB02000001">
    <property type="protein sequence ID" value="MCQ4628972.1"/>
    <property type="molecule type" value="Genomic_DNA"/>
</dbReference>
<dbReference type="PANTHER" id="PTHR32308:SF0">
    <property type="entry name" value="HPCH_HPAI ALDOLASE_CITRATE LYASE DOMAIN-CONTAINING PROTEIN"/>
    <property type="match status" value="1"/>
</dbReference>
<gene>
    <name evidence="6" type="ORF">GB927_002915</name>
</gene>
<name>A0ABT1R1C0_9HYPH</name>
<dbReference type="PANTHER" id="PTHR32308">
    <property type="entry name" value="LYASE BETA SUBUNIT, PUTATIVE (AFU_ORTHOLOGUE AFUA_4G13030)-RELATED"/>
    <property type="match status" value="1"/>
</dbReference>
<keyword evidence="6" id="KW-0456">Lyase</keyword>
<comment type="caution">
    <text evidence="6">The sequence shown here is derived from an EMBL/GenBank/DDBJ whole genome shotgun (WGS) entry which is preliminary data.</text>
</comment>
<evidence type="ECO:0000256" key="1">
    <source>
        <dbReference type="ARBA" id="ARBA00001946"/>
    </source>
</evidence>
<dbReference type="InterPro" id="IPR015813">
    <property type="entry name" value="Pyrv/PenolPyrv_kinase-like_dom"/>
</dbReference>
<dbReference type="InterPro" id="IPR011206">
    <property type="entry name" value="Citrate_lyase_beta/mcl1/mcl2"/>
</dbReference>
<keyword evidence="4" id="KW-0460">Magnesium</keyword>